<dbReference type="InterPro" id="IPR003439">
    <property type="entry name" value="ABC_transporter-like_ATP-bd"/>
</dbReference>
<dbReference type="AlphaFoldDB" id="A0A1K2HWH4"/>
<keyword evidence="2" id="KW-0997">Cell inner membrane</keyword>
<dbReference type="GO" id="GO:0005524">
    <property type="term" value="F:ATP binding"/>
    <property type="evidence" value="ECO:0007669"/>
    <property type="project" value="UniProtKB-KW"/>
</dbReference>
<dbReference type="EMBL" id="FPKU01000001">
    <property type="protein sequence ID" value="SFZ83322.1"/>
    <property type="molecule type" value="Genomic_DNA"/>
</dbReference>
<keyword evidence="4 8" id="KW-0067">ATP-binding</keyword>
<dbReference type="GO" id="GO:0005886">
    <property type="term" value="C:plasma membrane"/>
    <property type="evidence" value="ECO:0007669"/>
    <property type="project" value="TreeGrafter"/>
</dbReference>
<evidence type="ECO:0000256" key="2">
    <source>
        <dbReference type="ARBA" id="ARBA00022519"/>
    </source>
</evidence>
<dbReference type="InterPro" id="IPR003593">
    <property type="entry name" value="AAA+_ATPase"/>
</dbReference>
<dbReference type="RefSeq" id="WP_084603413.1">
    <property type="nucleotide sequence ID" value="NZ_FPKU01000001.1"/>
</dbReference>
<evidence type="ECO:0000313" key="9">
    <source>
        <dbReference type="Proteomes" id="UP000183447"/>
    </source>
</evidence>
<gene>
    <name evidence="8" type="ORF">SAMN02983003_1580</name>
</gene>
<dbReference type="Gene3D" id="3.40.50.300">
    <property type="entry name" value="P-loop containing nucleotide triphosphate hydrolases"/>
    <property type="match status" value="1"/>
</dbReference>
<dbReference type="GO" id="GO:0022857">
    <property type="term" value="F:transmembrane transporter activity"/>
    <property type="evidence" value="ECO:0007669"/>
    <property type="project" value="TreeGrafter"/>
</dbReference>
<sequence length="233" mass="25042">MQPIVDARGVTKSFGRGETRTTVLHGIDFTVMPGEITFIIGPSGCGKTTLVSVLAGMLKAEEGEVSLFGERIDRMRGGRLTRFRGRSVGFIFQQFNLIPALDAAENAGVPLVVAGERPSVARRKGVALLEKLGLGKQAGKLPSQLSGGQQQRVAIARALIHQPGLLICDEPTASLDAKSGQAVMELLRELAASDNRAVIVVTHDDRIYPFADRIVEMSDGRIVDDRRTARTAP</sequence>
<dbReference type="GO" id="GO:0098796">
    <property type="term" value="C:membrane protein complex"/>
    <property type="evidence" value="ECO:0007669"/>
    <property type="project" value="UniProtKB-ARBA"/>
</dbReference>
<dbReference type="STRING" id="665118.SAMN02983003_1580"/>
<dbReference type="PROSITE" id="PS00211">
    <property type="entry name" value="ABC_TRANSPORTER_1"/>
    <property type="match status" value="1"/>
</dbReference>
<keyword evidence="3" id="KW-0547">Nucleotide-binding</keyword>
<accession>A0A1K2HWH4</accession>
<evidence type="ECO:0000256" key="1">
    <source>
        <dbReference type="ARBA" id="ARBA00022448"/>
    </source>
</evidence>
<protein>
    <submittedName>
        <fullName evidence="8">Putative ABC transport system ATP-binding protein</fullName>
    </submittedName>
</protein>
<dbReference type="InterPro" id="IPR015854">
    <property type="entry name" value="ABC_transpr_LolD-like"/>
</dbReference>
<dbReference type="SUPFAM" id="SSF52540">
    <property type="entry name" value="P-loop containing nucleoside triphosphate hydrolases"/>
    <property type="match status" value="1"/>
</dbReference>
<evidence type="ECO:0000256" key="4">
    <source>
        <dbReference type="ARBA" id="ARBA00022840"/>
    </source>
</evidence>
<keyword evidence="9" id="KW-1185">Reference proteome</keyword>
<keyword evidence="1" id="KW-0813">Transport</keyword>
<dbReference type="PANTHER" id="PTHR24220:SF659">
    <property type="entry name" value="TRANSPORTER, PUTATIVE-RELATED"/>
    <property type="match status" value="1"/>
</dbReference>
<keyword evidence="2" id="KW-0472">Membrane</keyword>
<evidence type="ECO:0000313" key="8">
    <source>
        <dbReference type="EMBL" id="SFZ83322.1"/>
    </source>
</evidence>
<dbReference type="InterPro" id="IPR027417">
    <property type="entry name" value="P-loop_NTPase"/>
</dbReference>
<dbReference type="InterPro" id="IPR017911">
    <property type="entry name" value="MacB-like_ATP-bd"/>
</dbReference>
<dbReference type="Proteomes" id="UP000183447">
    <property type="component" value="Unassembled WGS sequence"/>
</dbReference>
<reference evidence="8 9" key="1">
    <citation type="submission" date="2016-11" db="EMBL/GenBank/DDBJ databases">
        <authorList>
            <person name="Jaros S."/>
            <person name="Januszkiewicz K."/>
            <person name="Wedrychowicz H."/>
        </authorList>
    </citation>
    <scope>NUCLEOTIDE SEQUENCE [LARGE SCALE GENOMIC DNA]</scope>
    <source>
        <strain evidence="8 9">ATCC 23634</strain>
    </source>
</reference>
<name>A0A1K2HWH4_9HYPH</name>
<proteinExistence type="inferred from homology"/>
<organism evidence="8 9">
    <name type="scientific">Devosia enhydra</name>
    <dbReference type="NCBI Taxonomy" id="665118"/>
    <lineage>
        <taxon>Bacteria</taxon>
        <taxon>Pseudomonadati</taxon>
        <taxon>Pseudomonadota</taxon>
        <taxon>Alphaproteobacteria</taxon>
        <taxon>Hyphomicrobiales</taxon>
        <taxon>Devosiaceae</taxon>
        <taxon>Devosia</taxon>
    </lineage>
</organism>
<feature type="domain" description="ABC transporter" evidence="7">
    <location>
        <begin position="5"/>
        <end position="232"/>
    </location>
</feature>
<dbReference type="GO" id="GO:0016887">
    <property type="term" value="F:ATP hydrolysis activity"/>
    <property type="evidence" value="ECO:0007669"/>
    <property type="project" value="InterPro"/>
</dbReference>
<keyword evidence="2" id="KW-1003">Cell membrane</keyword>
<evidence type="ECO:0000256" key="5">
    <source>
        <dbReference type="ARBA" id="ARBA00022967"/>
    </source>
</evidence>
<dbReference type="CDD" id="cd03255">
    <property type="entry name" value="ABC_MJ0796_LolCDE_FtsE"/>
    <property type="match status" value="1"/>
</dbReference>
<evidence type="ECO:0000256" key="3">
    <source>
        <dbReference type="ARBA" id="ARBA00022741"/>
    </source>
</evidence>
<evidence type="ECO:0000256" key="6">
    <source>
        <dbReference type="ARBA" id="ARBA00038388"/>
    </source>
</evidence>
<dbReference type="FunFam" id="3.40.50.300:FF:000032">
    <property type="entry name" value="Export ABC transporter ATP-binding protein"/>
    <property type="match status" value="1"/>
</dbReference>
<dbReference type="OrthoDB" id="9802264at2"/>
<dbReference type="SMART" id="SM00382">
    <property type="entry name" value="AAA"/>
    <property type="match status" value="1"/>
</dbReference>
<dbReference type="PROSITE" id="PS50893">
    <property type="entry name" value="ABC_TRANSPORTER_2"/>
    <property type="match status" value="1"/>
</dbReference>
<dbReference type="Pfam" id="PF00005">
    <property type="entry name" value="ABC_tran"/>
    <property type="match status" value="1"/>
</dbReference>
<keyword evidence="5" id="KW-1278">Translocase</keyword>
<dbReference type="PANTHER" id="PTHR24220">
    <property type="entry name" value="IMPORT ATP-BINDING PROTEIN"/>
    <property type="match status" value="1"/>
</dbReference>
<comment type="similarity">
    <text evidence="6">Belongs to the ABC transporter superfamily. Macrolide exporter (TC 3.A.1.122) family.</text>
</comment>
<dbReference type="InterPro" id="IPR017871">
    <property type="entry name" value="ABC_transporter-like_CS"/>
</dbReference>
<evidence type="ECO:0000259" key="7">
    <source>
        <dbReference type="PROSITE" id="PS50893"/>
    </source>
</evidence>